<dbReference type="EMBL" id="AFHG01000028">
    <property type="protein sequence ID" value="EGK73494.1"/>
    <property type="molecule type" value="Genomic_DNA"/>
</dbReference>
<evidence type="ECO:0000256" key="1">
    <source>
        <dbReference type="ARBA" id="ARBA00006738"/>
    </source>
</evidence>
<keyword evidence="3" id="KW-0540">Nuclease</keyword>
<dbReference type="InterPro" id="IPR011335">
    <property type="entry name" value="Restrct_endonuc-II-like"/>
</dbReference>
<comment type="similarity">
    <text evidence="1 2">Belongs to the UPF0102 family.</text>
</comment>
<dbReference type="Gene3D" id="3.40.1350.10">
    <property type="match status" value="1"/>
</dbReference>
<keyword evidence="3" id="KW-0378">Hydrolase</keyword>
<evidence type="ECO:0000256" key="2">
    <source>
        <dbReference type="HAMAP-Rule" id="MF_00048"/>
    </source>
</evidence>
<keyword evidence="3" id="KW-0255">Endonuclease</keyword>
<protein>
    <recommendedName>
        <fullName evidence="2">UPF0102 protein METUNv1_00121</fullName>
    </recommendedName>
</protein>
<sequence>MKAATDPRAARGAAAEALAARFLQAQGLTVIGRNLRWKDGELDLVCEHGDTLVFVEVRMRGNDRYGGAAASVGAAKQARVIRAAQHWLAAQGRRMQARPARFDVIAMRTLDAQGIEWIRDAFGL</sequence>
<dbReference type="InterPro" id="IPR011856">
    <property type="entry name" value="tRNA_endonuc-like_dom_sf"/>
</dbReference>
<dbReference type="PANTHER" id="PTHR34039:SF1">
    <property type="entry name" value="UPF0102 PROTEIN YRAN"/>
    <property type="match status" value="1"/>
</dbReference>
<organism evidence="3 4">
    <name type="scientific">Methyloversatilis universalis (strain ATCC BAA-1314 / DSM 25237 / JCM 13912 / CCUG 52030 / FAM5)</name>
    <dbReference type="NCBI Taxonomy" id="1000565"/>
    <lineage>
        <taxon>Bacteria</taxon>
        <taxon>Pseudomonadati</taxon>
        <taxon>Pseudomonadota</taxon>
        <taxon>Betaproteobacteria</taxon>
        <taxon>Nitrosomonadales</taxon>
        <taxon>Sterolibacteriaceae</taxon>
        <taxon>Methyloversatilis</taxon>
    </lineage>
</organism>
<dbReference type="NCBIfam" id="TIGR00252">
    <property type="entry name" value="YraN family protein"/>
    <property type="match status" value="1"/>
</dbReference>
<dbReference type="AlphaFoldDB" id="F5R7P0"/>
<dbReference type="GO" id="GO:0003676">
    <property type="term" value="F:nucleic acid binding"/>
    <property type="evidence" value="ECO:0007669"/>
    <property type="project" value="InterPro"/>
</dbReference>
<dbReference type="eggNOG" id="COG0792">
    <property type="taxonomic scope" value="Bacteria"/>
</dbReference>
<comment type="caution">
    <text evidence="3">The sequence shown here is derived from an EMBL/GenBank/DDBJ whole genome shotgun (WGS) entry which is preliminary data.</text>
</comment>
<dbReference type="OrthoDB" id="9794876at2"/>
<keyword evidence="4" id="KW-1185">Reference proteome</keyword>
<evidence type="ECO:0000313" key="4">
    <source>
        <dbReference type="Proteomes" id="UP000005019"/>
    </source>
</evidence>
<dbReference type="Pfam" id="PF02021">
    <property type="entry name" value="UPF0102"/>
    <property type="match status" value="1"/>
</dbReference>
<evidence type="ECO:0000313" key="3">
    <source>
        <dbReference type="EMBL" id="EGK73494.1"/>
    </source>
</evidence>
<reference evidence="3 4" key="1">
    <citation type="journal article" date="2011" name="J. Bacteriol.">
        <title>Genome sequence of Methyloversatilis universalis FAM5T, a methylotrophic representative of the order Rhodocyclales.</title>
        <authorList>
            <person name="Kittichotirat W."/>
            <person name="Good N.M."/>
            <person name="Hall R."/>
            <person name="Bringel F."/>
            <person name="Lajus A."/>
            <person name="Medigue C."/>
            <person name="Smalley N.E."/>
            <person name="Beck D."/>
            <person name="Bumgarner R."/>
            <person name="Vuilleumier S."/>
            <person name="Kalyuzhnaya M.G."/>
        </authorList>
    </citation>
    <scope>NUCLEOTIDE SEQUENCE [LARGE SCALE GENOMIC DNA]</scope>
    <source>
        <strain evidence="4">ATCC BAA-1314 / JCM 13912 / FAM5</strain>
    </source>
</reference>
<gene>
    <name evidence="3" type="ORF">METUNv1_00121</name>
</gene>
<proteinExistence type="inferred from homology"/>
<accession>F5R7P0</accession>
<dbReference type="SUPFAM" id="SSF52980">
    <property type="entry name" value="Restriction endonuclease-like"/>
    <property type="match status" value="1"/>
</dbReference>
<dbReference type="InterPro" id="IPR003509">
    <property type="entry name" value="UPF0102_YraN-like"/>
</dbReference>
<dbReference type="RefSeq" id="WP_008057789.1">
    <property type="nucleotide sequence ID" value="NZ_AFHG01000028.1"/>
</dbReference>
<dbReference type="GO" id="GO:0004519">
    <property type="term" value="F:endonuclease activity"/>
    <property type="evidence" value="ECO:0007669"/>
    <property type="project" value="UniProtKB-KW"/>
</dbReference>
<dbReference type="HAMAP" id="MF_00048">
    <property type="entry name" value="UPF0102"/>
    <property type="match status" value="1"/>
</dbReference>
<dbReference type="STRING" id="1000565.METUNv1_00121"/>
<dbReference type="NCBIfam" id="NF009154">
    <property type="entry name" value="PRK12497.3-3"/>
    <property type="match status" value="1"/>
</dbReference>
<dbReference type="PANTHER" id="PTHR34039">
    <property type="entry name" value="UPF0102 PROTEIN YRAN"/>
    <property type="match status" value="1"/>
</dbReference>
<name>F5R7P0_METUF</name>
<dbReference type="Proteomes" id="UP000005019">
    <property type="component" value="Unassembled WGS sequence"/>
</dbReference>
<dbReference type="NCBIfam" id="NF009150">
    <property type="entry name" value="PRK12497.1-3"/>
    <property type="match status" value="1"/>
</dbReference>